<dbReference type="PANTHER" id="PTHR10805">
    <property type="entry name" value="COATOMER SUBUNIT EPSILON"/>
    <property type="match status" value="1"/>
</dbReference>
<dbReference type="Gene3D" id="1.25.40.10">
    <property type="entry name" value="Tetratricopeptide repeat domain"/>
    <property type="match status" value="1"/>
</dbReference>
<dbReference type="Pfam" id="PF04733">
    <property type="entry name" value="Coatomer_E"/>
    <property type="match status" value="1"/>
</dbReference>
<comment type="similarity">
    <text evidence="3">Belongs to the COPE family.</text>
</comment>
<sequence length="332" mass="38631">MYIFLQIQNCFDAGYYSKVLDLVQILESNNKTDLDFIEILEMMKFMSKIELNEDYTMENIKSLYEDVINQDKVGIAATCLYFIYCSPEVSKDEKYEVLTKMKQLYLKRFGKSPIIDTYLIYMYLIDGDFQSALSLTNESLPETKILRVFIYCLMNRYDLAHDIFNQILETYNDNVSDTTQQILSMSDFKESVVVRIAEAWIQCIKGDYNSAFVTLANIQTDFGGNSTLLTKNKSDSTNYVNYTDKDYQSCIILNSTAVIHMQRQHWSEALELLKIAYKLNPKSVDTLSNLISCCYFLNKPGEAEHYFSEMQILNNNHEKVLKINLLDRAFQI</sequence>
<dbReference type="Proteomes" id="UP000001460">
    <property type="component" value="Unassembled WGS sequence"/>
</dbReference>
<evidence type="ECO:0000256" key="8">
    <source>
        <dbReference type="ARBA" id="ARBA00023034"/>
    </source>
</evidence>
<gene>
    <name evidence="11" type="ORF">CMU_001900</name>
</gene>
<evidence type="ECO:0000256" key="4">
    <source>
        <dbReference type="ARBA" id="ARBA00022448"/>
    </source>
</evidence>
<dbReference type="VEuPathDB" id="CryptoDB:CMU_001900"/>
<dbReference type="AlphaFoldDB" id="B6AGH8"/>
<keyword evidence="9" id="KW-0472">Membrane</keyword>
<evidence type="ECO:0000256" key="9">
    <source>
        <dbReference type="ARBA" id="ARBA00023136"/>
    </source>
</evidence>
<dbReference type="GO" id="GO:0000139">
    <property type="term" value="C:Golgi membrane"/>
    <property type="evidence" value="ECO:0007669"/>
    <property type="project" value="UniProtKB-SubCell"/>
</dbReference>
<keyword evidence="8" id="KW-0333">Golgi apparatus</keyword>
<dbReference type="RefSeq" id="XP_002141668.1">
    <property type="nucleotide sequence ID" value="XM_002141632.1"/>
</dbReference>
<dbReference type="PANTHER" id="PTHR10805:SF0">
    <property type="entry name" value="COATOMER SUBUNIT EPSILON"/>
    <property type="match status" value="1"/>
</dbReference>
<dbReference type="InterPro" id="IPR011990">
    <property type="entry name" value="TPR-like_helical_dom_sf"/>
</dbReference>
<keyword evidence="12" id="KW-1185">Reference proteome</keyword>
<dbReference type="GO" id="GO:0015031">
    <property type="term" value="P:protein transport"/>
    <property type="evidence" value="ECO:0007669"/>
    <property type="project" value="UniProtKB-KW"/>
</dbReference>
<dbReference type="GO" id="GO:0006891">
    <property type="term" value="P:intra-Golgi vesicle-mediated transport"/>
    <property type="evidence" value="ECO:0007669"/>
    <property type="project" value="TreeGrafter"/>
</dbReference>
<evidence type="ECO:0000256" key="6">
    <source>
        <dbReference type="ARBA" id="ARBA00022892"/>
    </source>
</evidence>
<evidence type="ECO:0000313" key="11">
    <source>
        <dbReference type="EMBL" id="EEA07319.1"/>
    </source>
</evidence>
<evidence type="ECO:0000256" key="2">
    <source>
        <dbReference type="ARBA" id="ARBA00004347"/>
    </source>
</evidence>
<dbReference type="GO" id="GO:0006888">
    <property type="term" value="P:endoplasmic reticulum to Golgi vesicle-mediated transport"/>
    <property type="evidence" value="ECO:0007669"/>
    <property type="project" value="TreeGrafter"/>
</dbReference>
<evidence type="ECO:0000256" key="7">
    <source>
        <dbReference type="ARBA" id="ARBA00022927"/>
    </source>
</evidence>
<evidence type="ECO:0000313" key="12">
    <source>
        <dbReference type="Proteomes" id="UP000001460"/>
    </source>
</evidence>
<evidence type="ECO:0000256" key="3">
    <source>
        <dbReference type="ARBA" id="ARBA00008827"/>
    </source>
</evidence>
<protein>
    <submittedName>
        <fullName evidence="11">Coatomer epsilon subunit family protein</fullName>
    </submittedName>
</protein>
<keyword evidence="6" id="KW-0931">ER-Golgi transport</keyword>
<accession>B6AGH8</accession>
<proteinExistence type="inferred from homology"/>
<evidence type="ECO:0000256" key="10">
    <source>
        <dbReference type="ARBA" id="ARBA00023329"/>
    </source>
</evidence>
<dbReference type="GO" id="GO:0030126">
    <property type="term" value="C:COPI vesicle coat"/>
    <property type="evidence" value="ECO:0007669"/>
    <property type="project" value="TreeGrafter"/>
</dbReference>
<evidence type="ECO:0000256" key="1">
    <source>
        <dbReference type="ARBA" id="ARBA00004255"/>
    </source>
</evidence>
<organism evidence="11 12">
    <name type="scientific">Cryptosporidium muris (strain RN66)</name>
    <dbReference type="NCBI Taxonomy" id="441375"/>
    <lineage>
        <taxon>Eukaryota</taxon>
        <taxon>Sar</taxon>
        <taxon>Alveolata</taxon>
        <taxon>Apicomplexa</taxon>
        <taxon>Conoidasida</taxon>
        <taxon>Coccidia</taxon>
        <taxon>Eucoccidiorida</taxon>
        <taxon>Eimeriorina</taxon>
        <taxon>Cryptosporidiidae</taxon>
        <taxon>Cryptosporidium</taxon>
    </lineage>
</organism>
<dbReference type="InterPro" id="IPR006822">
    <property type="entry name" value="Coatomer_esu"/>
</dbReference>
<dbReference type="SMART" id="SM00028">
    <property type="entry name" value="TPR"/>
    <property type="match status" value="3"/>
</dbReference>
<reference evidence="11" key="1">
    <citation type="submission" date="2008-06" db="EMBL/GenBank/DDBJ databases">
        <authorList>
            <person name="Lorenzi H."/>
            <person name="Inman J."/>
            <person name="Miller J."/>
            <person name="Schobel S."/>
            <person name="Amedeo P."/>
            <person name="Caler E.V."/>
            <person name="da Silva J."/>
        </authorList>
    </citation>
    <scope>NUCLEOTIDE SEQUENCE [LARGE SCALE GENOMIC DNA]</scope>
    <source>
        <strain evidence="11">RN66</strain>
    </source>
</reference>
<evidence type="ECO:0000256" key="5">
    <source>
        <dbReference type="ARBA" id="ARBA00022490"/>
    </source>
</evidence>
<dbReference type="STRING" id="441375.B6AGH8"/>
<keyword evidence="5" id="KW-0963">Cytoplasm</keyword>
<dbReference type="EMBL" id="DS989732">
    <property type="protein sequence ID" value="EEA07319.1"/>
    <property type="molecule type" value="Genomic_DNA"/>
</dbReference>
<dbReference type="InterPro" id="IPR019734">
    <property type="entry name" value="TPR_rpt"/>
</dbReference>
<dbReference type="GeneID" id="6996714"/>
<dbReference type="OrthoDB" id="310217at2759"/>
<dbReference type="GO" id="GO:0006890">
    <property type="term" value="P:retrograde vesicle-mediated transport, Golgi to endoplasmic reticulum"/>
    <property type="evidence" value="ECO:0007669"/>
    <property type="project" value="InterPro"/>
</dbReference>
<name>B6AGH8_CRYMR</name>
<dbReference type="SUPFAM" id="SSF48452">
    <property type="entry name" value="TPR-like"/>
    <property type="match status" value="1"/>
</dbReference>
<keyword evidence="10" id="KW-0968">Cytoplasmic vesicle</keyword>
<keyword evidence="7" id="KW-0653">Protein transport</keyword>
<dbReference type="GO" id="GO:0005198">
    <property type="term" value="F:structural molecule activity"/>
    <property type="evidence" value="ECO:0007669"/>
    <property type="project" value="InterPro"/>
</dbReference>
<comment type="subcellular location">
    <subcellularLocation>
        <location evidence="2">Cytoplasmic vesicle</location>
        <location evidence="2">COPI-coated vesicle membrane</location>
        <topology evidence="2">Peripheral membrane protein</topology>
        <orientation evidence="2">Cytoplasmic side</orientation>
    </subcellularLocation>
    <subcellularLocation>
        <location evidence="1">Golgi apparatus membrane</location>
        <topology evidence="1">Peripheral membrane protein</topology>
        <orientation evidence="1">Cytoplasmic side</orientation>
    </subcellularLocation>
</comment>
<keyword evidence="4" id="KW-0813">Transport</keyword>